<feature type="compositionally biased region" description="Polar residues" evidence="1">
    <location>
        <begin position="855"/>
        <end position="867"/>
    </location>
</feature>
<feature type="compositionally biased region" description="Polar residues" evidence="1">
    <location>
        <begin position="885"/>
        <end position="897"/>
    </location>
</feature>
<feature type="compositionally biased region" description="Low complexity" evidence="1">
    <location>
        <begin position="987"/>
        <end position="1000"/>
    </location>
</feature>
<protein>
    <submittedName>
        <fullName evidence="2">Uncharacterized protein</fullName>
    </submittedName>
</protein>
<proteinExistence type="predicted"/>
<feature type="compositionally biased region" description="Basic and acidic residues" evidence="1">
    <location>
        <begin position="589"/>
        <end position="601"/>
    </location>
</feature>
<feature type="compositionally biased region" description="Basic and acidic residues" evidence="1">
    <location>
        <begin position="558"/>
        <end position="580"/>
    </location>
</feature>
<dbReference type="OrthoDB" id="567691at2759"/>
<dbReference type="Proteomes" id="UP000323000">
    <property type="component" value="Chromosome 7"/>
</dbReference>
<sequence length="1312" mass="146668">MPGLAQRIEQYSNAYSVSAIGFWSKHRDDVSYNQLQKCSILCYLIICGALMEVEDVELLETYLLIMFWSELPPQARQELLRIDKQALFEQARKNMYCSRCNGLLLEGFLQIVMYGKSLQQDGAVGHLSGNAPVASKNQSDGGSTMTNGFQDDIQDPSVHPWGGLTTTRDGSLTLLDCYLYSKSLKGLQNVFDSARARERERELLYPDACGGGGRGWISQGMASFGRGHGTRETCALHTARLSCDTLVDFWSALGEETRLSLLRMKEEDFIERLMYRFDSKRFCRDCRRNVIREFKELKELKRMRRETHCTSWFCVADTAFQYEVSDDTVQADWRQNFSDTVGTYHHFEWAVGTGEGKSDILEFENVGMNGTVQGNGLDLSGLSACFITLRAWKLDGRCTELSVKAHALKGQQCVHCRLVVGDGFVTITRGESIRRFFEHAEEAEEEEDDDSMDKEGNELDGECSRPQKHAKSPELAREFLLDAATVIFKEQALGSKKNKALIQFYILNSVEKAFREGTARQNAHSIFVCLALKLLEERVHVACKEIITLEKQMKLLEEEEKEKREEEERKERRRMKDREKKLRRKERLKGKERDKEKKLSPLDDSPILLDVSKEESSSSVHEEPSNAICCGDSVSETGDNSPILSRPGSPDIQEEHFSNGCSVSRIENYCYDSPDGEVSDVKDGNDSFQMEQSKFSRRRLKFRKEVQFDSPLKWSDKRRFAVASETGSVANKSESRYHSDNFETSAKGINGLNRSLWINTSKSSTRSANVKFNEKSHCSNNRISDRFDSHSCYCNQQNEYRAKVEPHVSATRVGREPKSVSKSETALDMSKQFYRGNKYNQIDCIRDGSGRPKTKTVNGNNPSSRDSLYSKKVWEPMESKKKYPRSNSDSDVTLRSTTFKGEGVEHYSVKSSGEMYSSEVSGNSGEVDHEDDNIKKSRDSSLLTDEACQNGLHVEAKNTFCSVEASYNEARLCHTRNSTLSSDPIMSSTSNSDNCSSCLSEGDSNTVSSNHGNLESSSTSDSEDASQQSEGRDTVCTQNGFSECHEVGMEKKQSTNGGEAMVSRPLVGLLPESMASKFQGHLSTKTAQNPEIGISNVSVGSQHQGLYPPLHNQNIQFPVFQPPSTMGYWPAAPANGLMPFPHPNNYLYAGPLGYGLNGNSRLCMQYGALQHVATPLFNPGPVPVYQPVAKANGINTEKQTHISKQSTTQQDANTERVVPGRPHPTDAPAKRDAAKQDTGNNGFSLFHFGGPVALSTGCKLNPVPSKDEIVGNFSSQFSADHVENDHACNKKETSIEEYNLFAASNGISFSFF</sequence>
<name>A0A5C7HP75_9ROSI</name>
<accession>A0A5C7HP75</accession>
<feature type="compositionally biased region" description="Low complexity" evidence="1">
    <location>
        <begin position="1015"/>
        <end position="1029"/>
    </location>
</feature>
<dbReference type="PANTHER" id="PTHR16897:SF2">
    <property type="entry name" value="OS03G0226600 PROTEIN"/>
    <property type="match status" value="1"/>
</dbReference>
<reference evidence="3" key="1">
    <citation type="journal article" date="2019" name="Gigascience">
        <title>De novo genome assembly of the endangered Acer yangbiense, a plant species with extremely small populations endemic to Yunnan Province, China.</title>
        <authorList>
            <person name="Yang J."/>
            <person name="Wariss H.M."/>
            <person name="Tao L."/>
            <person name="Zhang R."/>
            <person name="Yun Q."/>
            <person name="Hollingsworth P."/>
            <person name="Dao Z."/>
            <person name="Luo G."/>
            <person name="Guo H."/>
            <person name="Ma Y."/>
            <person name="Sun W."/>
        </authorList>
    </citation>
    <scope>NUCLEOTIDE SEQUENCE [LARGE SCALE GENOMIC DNA]</scope>
    <source>
        <strain evidence="3">cv. Malutang</strain>
    </source>
</reference>
<feature type="compositionally biased region" description="Polar residues" evidence="1">
    <location>
        <begin position="1200"/>
        <end position="1212"/>
    </location>
</feature>
<feature type="region of interest" description="Disordered" evidence="1">
    <location>
        <begin position="1200"/>
        <end position="1240"/>
    </location>
</feature>
<dbReference type="PANTHER" id="PTHR16897">
    <property type="entry name" value="OS10G0105400 PROTEIN"/>
    <property type="match status" value="1"/>
</dbReference>
<feature type="region of interest" description="Disordered" evidence="1">
    <location>
        <begin position="441"/>
        <end position="470"/>
    </location>
</feature>
<feature type="region of interest" description="Disordered" evidence="1">
    <location>
        <begin position="133"/>
        <end position="161"/>
    </location>
</feature>
<evidence type="ECO:0000256" key="1">
    <source>
        <dbReference type="SAM" id="MobiDB-lite"/>
    </source>
</evidence>
<evidence type="ECO:0000313" key="2">
    <source>
        <dbReference type="EMBL" id="TXG57992.1"/>
    </source>
</evidence>
<gene>
    <name evidence="2" type="ORF">EZV62_015821</name>
</gene>
<feature type="compositionally biased region" description="Acidic residues" evidence="1">
    <location>
        <begin position="441"/>
        <end position="452"/>
    </location>
</feature>
<feature type="region of interest" description="Disordered" evidence="1">
    <location>
        <begin position="845"/>
        <end position="897"/>
    </location>
</feature>
<organism evidence="2 3">
    <name type="scientific">Acer yangbiense</name>
    <dbReference type="NCBI Taxonomy" id="1000413"/>
    <lineage>
        <taxon>Eukaryota</taxon>
        <taxon>Viridiplantae</taxon>
        <taxon>Streptophyta</taxon>
        <taxon>Embryophyta</taxon>
        <taxon>Tracheophyta</taxon>
        <taxon>Spermatophyta</taxon>
        <taxon>Magnoliopsida</taxon>
        <taxon>eudicotyledons</taxon>
        <taxon>Gunneridae</taxon>
        <taxon>Pentapetalae</taxon>
        <taxon>rosids</taxon>
        <taxon>malvids</taxon>
        <taxon>Sapindales</taxon>
        <taxon>Sapindaceae</taxon>
        <taxon>Hippocastanoideae</taxon>
        <taxon>Acereae</taxon>
        <taxon>Acer</taxon>
    </lineage>
</organism>
<feature type="region of interest" description="Disordered" evidence="1">
    <location>
        <begin position="558"/>
        <end position="628"/>
    </location>
</feature>
<feature type="compositionally biased region" description="Basic and acidic residues" evidence="1">
    <location>
        <begin position="453"/>
        <end position="470"/>
    </location>
</feature>
<evidence type="ECO:0000313" key="3">
    <source>
        <dbReference type="Proteomes" id="UP000323000"/>
    </source>
</evidence>
<keyword evidence="3" id="KW-1185">Reference proteome</keyword>
<feature type="compositionally biased region" description="Basic and acidic residues" evidence="1">
    <location>
        <begin position="868"/>
        <end position="881"/>
    </location>
</feature>
<feature type="compositionally biased region" description="Polar residues" evidence="1">
    <location>
        <begin position="135"/>
        <end position="149"/>
    </location>
</feature>
<feature type="compositionally biased region" description="Basic and acidic residues" evidence="1">
    <location>
        <begin position="611"/>
        <end position="624"/>
    </location>
</feature>
<feature type="compositionally biased region" description="Polar residues" evidence="1">
    <location>
        <begin position="1002"/>
        <end position="1014"/>
    </location>
</feature>
<comment type="caution">
    <text evidence="2">The sequence shown here is derived from an EMBL/GenBank/DDBJ whole genome shotgun (WGS) entry which is preliminary data.</text>
</comment>
<feature type="compositionally biased region" description="Polar residues" evidence="1">
    <location>
        <begin position="910"/>
        <end position="924"/>
    </location>
</feature>
<feature type="region of interest" description="Disordered" evidence="1">
    <location>
        <begin position="910"/>
        <end position="938"/>
    </location>
</feature>
<feature type="region of interest" description="Disordered" evidence="1">
    <location>
        <begin position="979"/>
        <end position="1036"/>
    </location>
</feature>
<dbReference type="EMBL" id="VAHF01000007">
    <property type="protein sequence ID" value="TXG57992.1"/>
    <property type="molecule type" value="Genomic_DNA"/>
</dbReference>